<dbReference type="EMBL" id="CP001629">
    <property type="protein sequence ID" value="ACU89913.1"/>
    <property type="molecule type" value="Genomic_DNA"/>
</dbReference>
<dbReference type="KEGG" id="dba:Dbac_1822"/>
<dbReference type="Proteomes" id="UP000002216">
    <property type="component" value="Chromosome"/>
</dbReference>
<dbReference type="RefSeq" id="WP_015774004.1">
    <property type="nucleotide sequence ID" value="NC_013173.1"/>
</dbReference>
<gene>
    <name evidence="1" type="ordered locus">Dbac_1822</name>
</gene>
<dbReference type="eggNOG" id="ENOG50334G8">
    <property type="taxonomic scope" value="Bacteria"/>
</dbReference>
<accession>C7LWN0</accession>
<organism evidence="1 2">
    <name type="scientific">Desulfomicrobium baculatum (strain DSM 4028 / VKM B-1378 / X)</name>
    <name type="common">Desulfovibrio baculatus</name>
    <dbReference type="NCBI Taxonomy" id="525897"/>
    <lineage>
        <taxon>Bacteria</taxon>
        <taxon>Pseudomonadati</taxon>
        <taxon>Thermodesulfobacteriota</taxon>
        <taxon>Desulfovibrionia</taxon>
        <taxon>Desulfovibrionales</taxon>
        <taxon>Desulfomicrobiaceae</taxon>
        <taxon>Desulfomicrobium</taxon>
    </lineage>
</organism>
<dbReference type="AlphaFoldDB" id="C7LWN0"/>
<reference evidence="1 2" key="1">
    <citation type="journal article" date="2009" name="Stand. Genomic Sci.">
        <title>Complete genome sequence of Desulfomicrobium baculatum type strain (X).</title>
        <authorList>
            <person name="Copeland A."/>
            <person name="Spring S."/>
            <person name="Goker M."/>
            <person name="Schneider S."/>
            <person name="Lapidus A."/>
            <person name="Del Rio T.G."/>
            <person name="Tice H."/>
            <person name="Cheng J.F."/>
            <person name="Chen F."/>
            <person name="Nolan M."/>
            <person name="Bruce D."/>
            <person name="Goodwin L."/>
            <person name="Pitluck S."/>
            <person name="Ivanova N."/>
            <person name="Mavrommatis K."/>
            <person name="Ovchinnikova G."/>
            <person name="Pati A."/>
            <person name="Chen A."/>
            <person name="Palaniappan K."/>
            <person name="Land M."/>
            <person name="Hauser L."/>
            <person name="Chang Y.J."/>
            <person name="Jeffries C.C."/>
            <person name="Meincke L."/>
            <person name="Sims D."/>
            <person name="Brettin T."/>
            <person name="Detter J.C."/>
            <person name="Han C."/>
            <person name="Chain P."/>
            <person name="Bristow J."/>
            <person name="Eisen J.A."/>
            <person name="Markowitz V."/>
            <person name="Hugenholtz P."/>
            <person name="Kyrpides N.C."/>
            <person name="Klenk H.P."/>
            <person name="Lucas S."/>
        </authorList>
    </citation>
    <scope>NUCLEOTIDE SEQUENCE [LARGE SCALE GENOMIC DNA]</scope>
    <source>
        <strain evidence="2">DSM 4028 / VKM B-1378 / X</strain>
    </source>
</reference>
<evidence type="ECO:0000313" key="2">
    <source>
        <dbReference type="Proteomes" id="UP000002216"/>
    </source>
</evidence>
<proteinExistence type="predicted"/>
<sequence>MVKPGLIDELFENLSRDWGLFQLKESSLEAVEFQKSLPATLTTYKQLEKSNSPELILAAEKLTLQQELATYANSAEMVSSINPDLKQLEEASGSLTLVQDKEAYAKAAHAFSAKRKQGGLPLDAFREFILSHTARLTNRLKGTASVSEKNILRQRKDNLRAANKQYQNMQREALGLK</sequence>
<evidence type="ECO:0000313" key="1">
    <source>
        <dbReference type="EMBL" id="ACU89913.1"/>
    </source>
</evidence>
<name>C7LWN0_DESBD</name>
<protein>
    <submittedName>
        <fullName evidence="1">Uncharacterized protein</fullName>
    </submittedName>
</protein>
<dbReference type="HOGENOM" id="CLU_1515535_0_0_7"/>
<dbReference type="OrthoDB" id="5457964at2"/>
<keyword evidence="2" id="KW-1185">Reference proteome</keyword>